<gene>
    <name evidence="5" type="ORF">GGQ54_000978</name>
</gene>
<evidence type="ECO:0000256" key="1">
    <source>
        <dbReference type="ARBA" id="ARBA00009437"/>
    </source>
</evidence>
<dbReference type="GO" id="GO:0000976">
    <property type="term" value="F:transcription cis-regulatory region binding"/>
    <property type="evidence" value="ECO:0007669"/>
    <property type="project" value="TreeGrafter"/>
</dbReference>
<keyword evidence="6" id="KW-1185">Reference proteome</keyword>
<dbReference type="PRINTS" id="PR00039">
    <property type="entry name" value="HTHLYSR"/>
</dbReference>
<reference evidence="5 6" key="1">
    <citation type="submission" date="2020-07" db="EMBL/GenBank/DDBJ databases">
        <title>Sequencing the genomes of 1000 actinobacteria strains.</title>
        <authorList>
            <person name="Klenk H.-P."/>
        </authorList>
    </citation>
    <scope>NUCLEOTIDE SEQUENCE [LARGE SCALE GENOMIC DNA]</scope>
    <source>
        <strain evidence="5 6">DSM 103164</strain>
    </source>
</reference>
<dbReference type="Proteomes" id="UP000527616">
    <property type="component" value="Unassembled WGS sequence"/>
</dbReference>
<keyword evidence="3" id="KW-0804">Transcription</keyword>
<comment type="similarity">
    <text evidence="1">Belongs to the LysR transcriptional regulatory family.</text>
</comment>
<proteinExistence type="inferred from homology"/>
<dbReference type="Gene3D" id="1.10.10.10">
    <property type="entry name" value="Winged helix-like DNA-binding domain superfamily/Winged helix DNA-binding domain"/>
    <property type="match status" value="1"/>
</dbReference>
<evidence type="ECO:0000256" key="3">
    <source>
        <dbReference type="ARBA" id="ARBA00023163"/>
    </source>
</evidence>
<feature type="domain" description="HTH lysR-type" evidence="4">
    <location>
        <begin position="5"/>
        <end position="62"/>
    </location>
</feature>
<sequence>MSATPSVDDLRLIASIAETGSIGAAARMLRIAQPSASQRLARIERRCGALLFTRDATGASATAAGAELAALANRVLGELDGAYAAALGAAADRRPRIGAIAAMAPSVIPSFESLLGRPITPLVDHGPRLIELVAEECLDAAIVAIADQVTLPRRVISHRLGEDRLVLLRAAGTPPPGRGRRAYRGHRVVHSTYDRMGPVVQERLIGLGADAEPGATLPTTLAMVRWRGCLGVVPRSALAHDLHEGEVISELPFAARVRVSLITGREPGDELRGLLADLGRWLHLTN</sequence>
<dbReference type="PANTHER" id="PTHR30126">
    <property type="entry name" value="HTH-TYPE TRANSCRIPTIONAL REGULATOR"/>
    <property type="match status" value="1"/>
</dbReference>
<organism evidence="5 6">
    <name type="scientific">Naumannella cuiyingiana</name>
    <dbReference type="NCBI Taxonomy" id="1347891"/>
    <lineage>
        <taxon>Bacteria</taxon>
        <taxon>Bacillati</taxon>
        <taxon>Actinomycetota</taxon>
        <taxon>Actinomycetes</taxon>
        <taxon>Propionibacteriales</taxon>
        <taxon>Propionibacteriaceae</taxon>
        <taxon>Naumannella</taxon>
    </lineage>
</organism>
<dbReference type="PANTHER" id="PTHR30126:SF39">
    <property type="entry name" value="HTH-TYPE TRANSCRIPTIONAL REGULATOR CYSL"/>
    <property type="match status" value="1"/>
</dbReference>
<dbReference type="InterPro" id="IPR036390">
    <property type="entry name" value="WH_DNA-bd_sf"/>
</dbReference>
<dbReference type="SUPFAM" id="SSF53850">
    <property type="entry name" value="Periplasmic binding protein-like II"/>
    <property type="match status" value="1"/>
</dbReference>
<dbReference type="Pfam" id="PF00126">
    <property type="entry name" value="HTH_1"/>
    <property type="match status" value="1"/>
</dbReference>
<protein>
    <submittedName>
        <fullName evidence="5">DNA-binding transcriptional LysR family regulator</fullName>
    </submittedName>
</protein>
<dbReference type="EMBL" id="JACBZS010000001">
    <property type="protein sequence ID" value="NYI70418.1"/>
    <property type="molecule type" value="Genomic_DNA"/>
</dbReference>
<comment type="caution">
    <text evidence="5">The sequence shown here is derived from an EMBL/GenBank/DDBJ whole genome shotgun (WGS) entry which is preliminary data.</text>
</comment>
<evidence type="ECO:0000313" key="6">
    <source>
        <dbReference type="Proteomes" id="UP000527616"/>
    </source>
</evidence>
<evidence type="ECO:0000259" key="4">
    <source>
        <dbReference type="PROSITE" id="PS50931"/>
    </source>
</evidence>
<keyword evidence="5" id="KW-0238">DNA-binding</keyword>
<dbReference type="RefSeq" id="WP_179444378.1">
    <property type="nucleotide sequence ID" value="NZ_JACBZS010000001.1"/>
</dbReference>
<name>A0A7Z0D7P3_9ACTN</name>
<keyword evidence="2" id="KW-0805">Transcription regulation</keyword>
<dbReference type="SUPFAM" id="SSF46785">
    <property type="entry name" value="Winged helix' DNA-binding domain"/>
    <property type="match status" value="1"/>
</dbReference>
<dbReference type="PROSITE" id="PS50931">
    <property type="entry name" value="HTH_LYSR"/>
    <property type="match status" value="1"/>
</dbReference>
<dbReference type="InterPro" id="IPR000847">
    <property type="entry name" value="LysR_HTH_N"/>
</dbReference>
<dbReference type="GO" id="GO:0003700">
    <property type="term" value="F:DNA-binding transcription factor activity"/>
    <property type="evidence" value="ECO:0007669"/>
    <property type="project" value="InterPro"/>
</dbReference>
<dbReference type="AlphaFoldDB" id="A0A7Z0D7P3"/>
<evidence type="ECO:0000313" key="5">
    <source>
        <dbReference type="EMBL" id="NYI70418.1"/>
    </source>
</evidence>
<evidence type="ECO:0000256" key="2">
    <source>
        <dbReference type="ARBA" id="ARBA00023015"/>
    </source>
</evidence>
<accession>A0A7Z0D7P3</accession>
<dbReference type="InterPro" id="IPR036388">
    <property type="entry name" value="WH-like_DNA-bd_sf"/>
</dbReference>